<feature type="signal peptide" evidence="1">
    <location>
        <begin position="1"/>
        <end position="31"/>
    </location>
</feature>
<dbReference type="Proteomes" id="UP000031668">
    <property type="component" value="Unassembled WGS sequence"/>
</dbReference>
<organism evidence="2 3">
    <name type="scientific">Thelohanellus kitauei</name>
    <name type="common">Myxosporean</name>
    <dbReference type="NCBI Taxonomy" id="669202"/>
    <lineage>
        <taxon>Eukaryota</taxon>
        <taxon>Metazoa</taxon>
        <taxon>Cnidaria</taxon>
        <taxon>Myxozoa</taxon>
        <taxon>Myxosporea</taxon>
        <taxon>Bivalvulida</taxon>
        <taxon>Platysporina</taxon>
        <taxon>Myxobolidae</taxon>
        <taxon>Thelohanellus</taxon>
    </lineage>
</organism>
<gene>
    <name evidence="2" type="ORF">RF11_03153</name>
</gene>
<keyword evidence="1" id="KW-0732">Signal</keyword>
<sequence>MASDHDIRQFLFSLILRLLLDLDFIVHDAYDKKWENENYEMPKASNLTFWWSNRIQEVILSRSKLARLPNSGVSVVGRFDYFACTAPPLAFVNSLRVIEPAVFERVNLCNPHVSLYFRPLRPLQHMPDRGMIQIVAAKCQRSSHLPWEIIIRHVKRDLDDRGRTYRNEPGHTSAGGRGALPKILLLPKLPHGARQIGQTRPSRVRNDAVLILVPSATVPAFSSLSKHDSARCTRPTAVATTSSQTGVAVSDQAPWLIQGVLLTRTRFDFLHCSLACNRRWPTEPMKNIELEWPISATPSLPSPNRRLVLYEGNALKDPRPRWSDGKMEAAEPTLKATEIIKAMMKEKLLQGPGRWHNLWNSYIPTKA</sequence>
<reference evidence="2 3" key="1">
    <citation type="journal article" date="2014" name="Genome Biol. Evol.">
        <title>The genome of the myxosporean Thelohanellus kitauei shows adaptations to nutrient acquisition within its fish host.</title>
        <authorList>
            <person name="Yang Y."/>
            <person name="Xiong J."/>
            <person name="Zhou Z."/>
            <person name="Huo F."/>
            <person name="Miao W."/>
            <person name="Ran C."/>
            <person name="Liu Y."/>
            <person name="Zhang J."/>
            <person name="Feng J."/>
            <person name="Wang M."/>
            <person name="Wang M."/>
            <person name="Wang L."/>
            <person name="Yao B."/>
        </authorList>
    </citation>
    <scope>NUCLEOTIDE SEQUENCE [LARGE SCALE GENOMIC DNA]</scope>
    <source>
        <strain evidence="2">Wuqing</strain>
    </source>
</reference>
<name>A0A0C2N617_THEKT</name>
<dbReference type="AlphaFoldDB" id="A0A0C2N617"/>
<proteinExistence type="predicted"/>
<feature type="chain" id="PRO_5002152608" evidence="1">
    <location>
        <begin position="32"/>
        <end position="367"/>
    </location>
</feature>
<evidence type="ECO:0000313" key="2">
    <source>
        <dbReference type="EMBL" id="KII75081.1"/>
    </source>
</evidence>
<protein>
    <submittedName>
        <fullName evidence="2">Uncharacterized protein</fullName>
    </submittedName>
</protein>
<keyword evidence="3" id="KW-1185">Reference proteome</keyword>
<evidence type="ECO:0000313" key="3">
    <source>
        <dbReference type="Proteomes" id="UP000031668"/>
    </source>
</evidence>
<accession>A0A0C2N617</accession>
<comment type="caution">
    <text evidence="2">The sequence shown here is derived from an EMBL/GenBank/DDBJ whole genome shotgun (WGS) entry which is preliminary data.</text>
</comment>
<dbReference type="EMBL" id="JWZT01000046">
    <property type="protein sequence ID" value="KII75081.1"/>
    <property type="molecule type" value="Genomic_DNA"/>
</dbReference>
<evidence type="ECO:0000256" key="1">
    <source>
        <dbReference type="SAM" id="SignalP"/>
    </source>
</evidence>